<name>A0ABY3T3P2_9GAMM</name>
<protein>
    <recommendedName>
        <fullName evidence="4">DUF4342 domain-containing protein</fullName>
    </recommendedName>
</protein>
<reference evidence="2" key="1">
    <citation type="journal article" date="2022" name="Microorganisms">
        <title>Two New Species of Filamentous Sulfur Bacteria of the Genus Thiothrix, Thiothrix winogradskyi sp. nov. and 'Candidatus Thiothrix sulfatifontis' sp. nov.</title>
        <authorList>
            <person name="Ravin N.V."/>
            <person name="Rossetti S."/>
            <person name="Beletsky A.V."/>
            <person name="Kadnikov V.V."/>
            <person name="Rudenko T.S."/>
            <person name="Smolyakov D.D."/>
            <person name="Moskvitina M.I."/>
            <person name="Gureeva M.V."/>
            <person name="Mardanov A.V."/>
            <person name="Grabovich M.Y."/>
        </authorList>
    </citation>
    <scope>NUCLEOTIDE SEQUENCE</scope>
    <source>
        <strain evidence="2">CT3</strain>
    </source>
</reference>
<keyword evidence="1" id="KW-0812">Transmembrane</keyword>
<gene>
    <name evidence="2" type="ORF">L2Y54_08150</name>
</gene>
<evidence type="ECO:0000313" key="2">
    <source>
        <dbReference type="EMBL" id="UJS26005.1"/>
    </source>
</evidence>
<evidence type="ECO:0000313" key="3">
    <source>
        <dbReference type="Proteomes" id="UP001054801"/>
    </source>
</evidence>
<organism evidence="2 3">
    <name type="scientific">Thiothrix winogradskyi</name>
    <dbReference type="NCBI Taxonomy" id="96472"/>
    <lineage>
        <taxon>Bacteria</taxon>
        <taxon>Pseudomonadati</taxon>
        <taxon>Pseudomonadota</taxon>
        <taxon>Gammaproteobacteria</taxon>
        <taxon>Thiotrichales</taxon>
        <taxon>Thiotrichaceae</taxon>
        <taxon>Thiothrix</taxon>
    </lineage>
</organism>
<keyword evidence="1" id="KW-1133">Transmembrane helix</keyword>
<keyword evidence="1" id="KW-0472">Membrane</keyword>
<evidence type="ECO:0008006" key="4">
    <source>
        <dbReference type="Google" id="ProtNLM"/>
    </source>
</evidence>
<accession>A0ABY3T3P2</accession>
<dbReference type="Proteomes" id="UP001054801">
    <property type="component" value="Chromosome"/>
</dbReference>
<evidence type="ECO:0000256" key="1">
    <source>
        <dbReference type="SAM" id="Phobius"/>
    </source>
</evidence>
<dbReference type="EMBL" id="CP091244">
    <property type="protein sequence ID" value="UJS26005.1"/>
    <property type="molecule type" value="Genomic_DNA"/>
</dbReference>
<keyword evidence="3" id="KW-1185">Reference proteome</keyword>
<feature type="transmembrane region" description="Helical" evidence="1">
    <location>
        <begin position="55"/>
        <end position="88"/>
    </location>
</feature>
<sequence length="124" mass="13695">MKIISGTFGVKGDAFISKDRKLVVNAAKKAIYSNNQITSINTSVEKERKFAVIGFILGMIIFVPIIGFIFGPIGAIAMLIILVILGFYNDENNIVDVCFSDGESIKLNCTNRMIKNLIQFKENS</sequence>
<dbReference type="RefSeq" id="WP_236501337.1">
    <property type="nucleotide sequence ID" value="NZ_CP091244.1"/>
</dbReference>
<proteinExistence type="predicted"/>